<evidence type="ECO:0000256" key="1">
    <source>
        <dbReference type="SAM" id="Phobius"/>
    </source>
</evidence>
<dbReference type="GO" id="GO:0005886">
    <property type="term" value="C:plasma membrane"/>
    <property type="evidence" value="ECO:0007669"/>
    <property type="project" value="TreeGrafter"/>
</dbReference>
<sequence length="316" mass="36953">MNNFFDNQRILNIIWSRKTHFMIIGAIAIVLSVFFSSKTFIEPRYKSSARIYPINLFPFSDESETEQMLEIINSEDIKRRMFDAFDLDKVYHISKDDPHYMTYMMHRYNTNVGASKTEFETVEIKVLDTNPVRACNMCDSIIHFYNQKVRDMHAVKSWEMVKITKDGLNEKQTQLDSILERLKGIRGEYGILNYNSQVKEVTKGYMEALAANKVSTVGTQKIKALYDNLVKEGDETNLLEVRFRQLVSVIDSLTLEHEFYLQEAQKEITYCHIVEYPVPADKKSYPVRWLIVLISVLSTTFIALLVFLILDYKKEK</sequence>
<dbReference type="PANTHER" id="PTHR32309">
    <property type="entry name" value="TYROSINE-PROTEIN KINASE"/>
    <property type="match status" value="1"/>
</dbReference>
<evidence type="ECO:0000313" key="2">
    <source>
        <dbReference type="EMBL" id="VAW20885.1"/>
    </source>
</evidence>
<evidence type="ECO:0008006" key="3">
    <source>
        <dbReference type="Google" id="ProtNLM"/>
    </source>
</evidence>
<dbReference type="GO" id="GO:0004713">
    <property type="term" value="F:protein tyrosine kinase activity"/>
    <property type="evidence" value="ECO:0007669"/>
    <property type="project" value="TreeGrafter"/>
</dbReference>
<gene>
    <name evidence="2" type="ORF">MNBD_BACTEROID01-1572</name>
</gene>
<keyword evidence="1" id="KW-0472">Membrane</keyword>
<reference evidence="2" key="1">
    <citation type="submission" date="2018-06" db="EMBL/GenBank/DDBJ databases">
        <authorList>
            <person name="Zhirakovskaya E."/>
        </authorList>
    </citation>
    <scope>NUCLEOTIDE SEQUENCE</scope>
</reference>
<keyword evidence="1" id="KW-0812">Transmembrane</keyword>
<dbReference type="PANTHER" id="PTHR32309:SF13">
    <property type="entry name" value="FERRIC ENTEROBACTIN TRANSPORT PROTEIN FEPE"/>
    <property type="match status" value="1"/>
</dbReference>
<dbReference type="InterPro" id="IPR050445">
    <property type="entry name" value="Bact_polysacc_biosynth/exp"/>
</dbReference>
<name>A0A3B0TQH9_9ZZZZ</name>
<dbReference type="EMBL" id="UOEP01000130">
    <property type="protein sequence ID" value="VAW20885.1"/>
    <property type="molecule type" value="Genomic_DNA"/>
</dbReference>
<feature type="transmembrane region" description="Helical" evidence="1">
    <location>
        <begin position="289"/>
        <end position="310"/>
    </location>
</feature>
<organism evidence="2">
    <name type="scientific">hydrothermal vent metagenome</name>
    <dbReference type="NCBI Taxonomy" id="652676"/>
    <lineage>
        <taxon>unclassified sequences</taxon>
        <taxon>metagenomes</taxon>
        <taxon>ecological metagenomes</taxon>
    </lineage>
</organism>
<feature type="transmembrane region" description="Helical" evidence="1">
    <location>
        <begin position="21"/>
        <end position="41"/>
    </location>
</feature>
<accession>A0A3B0TQH9</accession>
<proteinExistence type="predicted"/>
<dbReference type="AlphaFoldDB" id="A0A3B0TQH9"/>
<protein>
    <recommendedName>
        <fullName evidence="3">Polysaccharide chain length determinant N-terminal domain-containing protein</fullName>
    </recommendedName>
</protein>
<keyword evidence="1" id="KW-1133">Transmembrane helix</keyword>